<proteinExistence type="predicted"/>
<dbReference type="Proteomes" id="UP000315017">
    <property type="component" value="Chromosome"/>
</dbReference>
<evidence type="ECO:0000313" key="2">
    <source>
        <dbReference type="Proteomes" id="UP000315017"/>
    </source>
</evidence>
<name>A0A517Y8U0_9BACT</name>
<dbReference type="KEGG" id="aagg:ETAA8_17310"/>
<accession>A0A517Y8U0</accession>
<protein>
    <submittedName>
        <fullName evidence="1">Uncharacterized protein</fullName>
    </submittedName>
</protein>
<reference evidence="1 2" key="1">
    <citation type="submission" date="2019-02" db="EMBL/GenBank/DDBJ databases">
        <title>Deep-cultivation of Planctomycetes and their phenomic and genomic characterization uncovers novel biology.</title>
        <authorList>
            <person name="Wiegand S."/>
            <person name="Jogler M."/>
            <person name="Boedeker C."/>
            <person name="Pinto D."/>
            <person name="Vollmers J."/>
            <person name="Rivas-Marin E."/>
            <person name="Kohn T."/>
            <person name="Peeters S.H."/>
            <person name="Heuer A."/>
            <person name="Rast P."/>
            <person name="Oberbeckmann S."/>
            <person name="Bunk B."/>
            <person name="Jeske O."/>
            <person name="Meyerdierks A."/>
            <person name="Storesund J.E."/>
            <person name="Kallscheuer N."/>
            <person name="Luecker S."/>
            <person name="Lage O.M."/>
            <person name="Pohl T."/>
            <person name="Merkel B.J."/>
            <person name="Hornburger P."/>
            <person name="Mueller R.-W."/>
            <person name="Bruemmer F."/>
            <person name="Labrenz M."/>
            <person name="Spormann A.M."/>
            <person name="Op den Camp H."/>
            <person name="Overmann J."/>
            <person name="Amann R."/>
            <person name="Jetten M.S.M."/>
            <person name="Mascher T."/>
            <person name="Medema M.H."/>
            <person name="Devos D.P."/>
            <person name="Kaster A.-K."/>
            <person name="Ovreas L."/>
            <person name="Rohde M."/>
            <person name="Galperin M.Y."/>
            <person name="Jogler C."/>
        </authorList>
    </citation>
    <scope>NUCLEOTIDE SEQUENCE [LARGE SCALE GENOMIC DNA]</scope>
    <source>
        <strain evidence="1 2">ETA_A8</strain>
    </source>
</reference>
<sequence>MCLGQDANRFKCSRKVRADDNDEKVIAHALLPVARQAPWLVSFARRTPISVETIDLPSETALEICAALCRFTV</sequence>
<dbReference type="AlphaFoldDB" id="A0A517Y8U0"/>
<organism evidence="1 2">
    <name type="scientific">Anatilimnocola aggregata</name>
    <dbReference type="NCBI Taxonomy" id="2528021"/>
    <lineage>
        <taxon>Bacteria</taxon>
        <taxon>Pseudomonadati</taxon>
        <taxon>Planctomycetota</taxon>
        <taxon>Planctomycetia</taxon>
        <taxon>Pirellulales</taxon>
        <taxon>Pirellulaceae</taxon>
        <taxon>Anatilimnocola</taxon>
    </lineage>
</organism>
<keyword evidence="2" id="KW-1185">Reference proteome</keyword>
<evidence type="ECO:0000313" key="1">
    <source>
        <dbReference type="EMBL" id="QDU26650.1"/>
    </source>
</evidence>
<gene>
    <name evidence="1" type="ORF">ETAA8_17310</name>
</gene>
<dbReference type="EMBL" id="CP036274">
    <property type="protein sequence ID" value="QDU26650.1"/>
    <property type="molecule type" value="Genomic_DNA"/>
</dbReference>